<dbReference type="EMBL" id="QFPN01000001">
    <property type="protein sequence ID" value="PZQ18928.1"/>
    <property type="molecule type" value="Genomic_DNA"/>
</dbReference>
<name>A0A2W5KU33_ANCNO</name>
<reference evidence="2 3" key="1">
    <citation type="submission" date="2017-08" db="EMBL/GenBank/DDBJ databases">
        <title>Infants hospitalized years apart are colonized by the same room-sourced microbial strains.</title>
        <authorList>
            <person name="Brooks B."/>
            <person name="Olm M.R."/>
            <person name="Firek B.A."/>
            <person name="Baker R."/>
            <person name="Thomas B.C."/>
            <person name="Morowitz M.J."/>
            <person name="Banfield J.F."/>
        </authorList>
    </citation>
    <scope>NUCLEOTIDE SEQUENCE [LARGE SCALE GENOMIC DNA]</scope>
    <source>
        <strain evidence="2">S2_005_003_R2_43</strain>
    </source>
</reference>
<proteinExistence type="predicted"/>
<feature type="region of interest" description="Disordered" evidence="1">
    <location>
        <begin position="64"/>
        <end position="103"/>
    </location>
</feature>
<sequence length="103" mass="11347">MSGLVDLPITLLTTGRDCLVVRLRGHVRRVPRAGVAAYSTDTLTLTAEAAEALDAAVAERLAAEQKKTEAAARRRASRSPDRRPDRRRAARLHAHFAEPRHDD</sequence>
<gene>
    <name evidence="2" type="ORF">DI565_00540</name>
</gene>
<evidence type="ECO:0000313" key="2">
    <source>
        <dbReference type="EMBL" id="PZQ18928.1"/>
    </source>
</evidence>
<dbReference type="AlphaFoldDB" id="A0A2W5KU33"/>
<comment type="caution">
    <text evidence="2">The sequence shown here is derived from an EMBL/GenBank/DDBJ whole genome shotgun (WGS) entry which is preliminary data.</text>
</comment>
<feature type="compositionally biased region" description="Basic residues" evidence="1">
    <location>
        <begin position="85"/>
        <end position="94"/>
    </location>
</feature>
<accession>A0A2W5KU33</accession>
<evidence type="ECO:0000256" key="1">
    <source>
        <dbReference type="SAM" id="MobiDB-lite"/>
    </source>
</evidence>
<protein>
    <submittedName>
        <fullName evidence="2">Uncharacterized protein</fullName>
    </submittedName>
</protein>
<dbReference type="Proteomes" id="UP000249577">
    <property type="component" value="Unassembled WGS sequence"/>
</dbReference>
<feature type="compositionally biased region" description="Basic and acidic residues" evidence="1">
    <location>
        <begin position="64"/>
        <end position="84"/>
    </location>
</feature>
<organism evidence="2 3">
    <name type="scientific">Ancylobacter novellus</name>
    <name type="common">Thiobacillus novellus</name>
    <dbReference type="NCBI Taxonomy" id="921"/>
    <lineage>
        <taxon>Bacteria</taxon>
        <taxon>Pseudomonadati</taxon>
        <taxon>Pseudomonadota</taxon>
        <taxon>Alphaproteobacteria</taxon>
        <taxon>Hyphomicrobiales</taxon>
        <taxon>Xanthobacteraceae</taxon>
        <taxon>Ancylobacter</taxon>
    </lineage>
</organism>
<evidence type="ECO:0000313" key="3">
    <source>
        <dbReference type="Proteomes" id="UP000249577"/>
    </source>
</evidence>